<dbReference type="SMART" id="SM00164">
    <property type="entry name" value="TBC"/>
    <property type="match status" value="1"/>
</dbReference>
<feature type="compositionally biased region" description="Polar residues" evidence="1">
    <location>
        <begin position="499"/>
        <end position="509"/>
    </location>
</feature>
<feature type="compositionally biased region" description="Basic and acidic residues" evidence="1">
    <location>
        <begin position="82"/>
        <end position="93"/>
    </location>
</feature>
<feature type="region of interest" description="Disordered" evidence="1">
    <location>
        <begin position="1"/>
        <end position="334"/>
    </location>
</feature>
<feature type="compositionally biased region" description="Polar residues" evidence="1">
    <location>
        <begin position="1312"/>
        <end position="1326"/>
    </location>
</feature>
<dbReference type="GO" id="GO:0005096">
    <property type="term" value="F:GTPase activator activity"/>
    <property type="evidence" value="ECO:0007669"/>
    <property type="project" value="TreeGrafter"/>
</dbReference>
<dbReference type="InterPro" id="IPR035969">
    <property type="entry name" value="Rab-GAP_TBC_sf"/>
</dbReference>
<feature type="compositionally biased region" description="Acidic residues" evidence="1">
    <location>
        <begin position="1186"/>
        <end position="1203"/>
    </location>
</feature>
<feature type="region of interest" description="Disordered" evidence="1">
    <location>
        <begin position="1273"/>
        <end position="1326"/>
    </location>
</feature>
<evidence type="ECO:0000313" key="3">
    <source>
        <dbReference type="EMBL" id="SPO40791.1"/>
    </source>
</evidence>
<feature type="compositionally biased region" description="Low complexity" evidence="1">
    <location>
        <begin position="1"/>
        <end position="25"/>
    </location>
</feature>
<feature type="compositionally biased region" description="Low complexity" evidence="1">
    <location>
        <begin position="161"/>
        <end position="173"/>
    </location>
</feature>
<protein>
    <recommendedName>
        <fullName evidence="2">Rab-GAP TBC domain-containing protein</fullName>
    </recommendedName>
</protein>
<feature type="region of interest" description="Disordered" evidence="1">
    <location>
        <begin position="617"/>
        <end position="834"/>
    </location>
</feature>
<feature type="region of interest" description="Disordered" evidence="1">
    <location>
        <begin position="1179"/>
        <end position="1250"/>
    </location>
</feature>
<feature type="compositionally biased region" description="Low complexity" evidence="1">
    <location>
        <begin position="199"/>
        <end position="214"/>
    </location>
</feature>
<name>A0A5C3FBD7_9BASI</name>
<feature type="compositionally biased region" description="Polar residues" evidence="1">
    <location>
        <begin position="553"/>
        <end position="573"/>
    </location>
</feature>
<feature type="compositionally biased region" description="Low complexity" evidence="1">
    <location>
        <begin position="692"/>
        <end position="706"/>
    </location>
</feature>
<feature type="compositionally biased region" description="Basic and acidic residues" evidence="1">
    <location>
        <begin position="313"/>
        <end position="323"/>
    </location>
</feature>
<feature type="region of interest" description="Disordered" evidence="1">
    <location>
        <begin position="1362"/>
        <end position="1403"/>
    </location>
</feature>
<sequence length="1721" mass="182040">MLSDAAADAPSAAAAAGSRPPSTTADPLDDSSARPALRTAEAHPLLLDGAAETRPDARPAVARPLWSQRVEAPVASGPSRYFDLKGLQERLETTQRPGTASPTRTRSQAESYDSDTSSLRAARTEEPMTEHEEDDNEADASNGSIVAANGQHLEHRDEPSAELAAILAPSSAAAKRRPPPLVAPQARTPLGFQSSSRSASQTPQPTTARPTRASSRASQRQGALSPFGRAAASEGRYIARPPSAFRAAANADDDADDDGEGDDEVRRGPSVDILRTLHGMSDGELQSLLGATSRTDQHRDGPPSGAASPMARRRTDSLSDSGHRAPPTPKAAAVPAVQVQARTHALIRSLSFALSEALDDAAKAKSSAIKERSKNHEAVEYMNQQHRSRELALKELCLQHGIKEGEISRCLLRAPVFDAEATKRRIEADGHILTTPKTIASVGPAHRAANETGRDFGTTADKADKGASAVTASLPRSLQEAMLEELEGAYGASLGDASPSMSAISQLGGSSRDRSPSITSFRTEASSASSFNRLKRSDGRTRGSHADLRAEISSITSASRSPITVNSPSSKAGNVSRPPAVRSSSSASTTYRTASTAGLGEWASGLMPWAASGTSRKAAASTAPSNVKATSPGRHTISEGLVSEEPDPFEAPTKSKSTTALPEEGSKAAARREAEAVALGSPQARSRSTSVPRAESAEASRPSSRSGLGIFGTLAWRRKKPQAQPEPPASPIAADRPHGHAGEASTDTMRPNGDLTGEQRHETAADVAVETKGSLAGSVETSQSADENIRRGDDEEPDSTPTDRPIAIRRSSSKSMPVALHEAIGSEPPSPLTEKLQAQLGLPPDVLPKPTHFKAIFLATRIMTPDPSSLLYDSGKKTSELIASLASSLVGRARDEGKMVEEPSRLAGVRRPSGAAARPMSMAHAMLTQTVEDHAKRAPIGQAERASVGQVAGGPKVAPSTTFARAFGRYTRSPARDGSGQQIEPNVTRLPDTYRFTASNAPAPSTPGGAEHAQGTDAPLGLPRPPAAAVELEAIVPSEAAPPTLAKKRSKKKKRQQRQQRKTDGPGPSRRTNTGAPRSGGLDPLDEESSGDEFEVYGGKGPAAGYGQPQRDGAEDDDDDNDVDEVDDTDSDDDAGLLTDRYGFIYDATPADIRLLRQARKAATPAPACLTGIRVGVRARGGTESQSEEEREEADNTELDTEDERASIDRSSLADGAAGDDVEDLSEGESLAITGISSAPSDGATAAKAVEPAQSKRGLLSLSHSKPVAEALSVSVTSRPASRGKRAGLAAAATSSSPASSLTDMQVAPATSADTAQKATKPTSSQTVRRLLGQLQEMHDKQQTTHKAKWDDFLQRRQERLGRANLEGGVNGTAGSSSSGGGGGSGAGSISHGRRNSASSHHATGIAALASSEKAPEEDWSQGMVGINRMGATKSGKEDWKQFLSLCQAGIPLCYRAKIWAECSGANEVHEPGRYQELLQEHEGETNQCLTQIDLDVHRTMPTNIFFGGDGQGVPKLRRLLVAFSWYNPACGYCQGMNNLAATLLLTHATEEEAFWVLVCIIEKILPSEYYTSHLLVSQADQRVLIELVDELMPALSAHVADLGVDLPAVTFAWFLSLYTDCLPVETLFRVWDVMFVEGMVILFRVAVAILKMNEAELLATTSAAAFYGQVHSMTSRLFSVDRLIKLACEDLKPSIRYAVILEKRERHVADLTRELGLDAP</sequence>
<proteinExistence type="predicted"/>
<dbReference type="OrthoDB" id="294251at2759"/>
<dbReference type="PROSITE" id="PS50086">
    <property type="entry name" value="TBC_RABGAP"/>
    <property type="match status" value="1"/>
</dbReference>
<feature type="compositionally biased region" description="Polar residues" evidence="1">
    <location>
        <begin position="516"/>
        <end position="532"/>
    </location>
</feature>
<dbReference type="Gene3D" id="1.10.8.270">
    <property type="entry name" value="putative rabgap domain of human tbc1 domain family member 14 like domains"/>
    <property type="match status" value="1"/>
</dbReference>
<feature type="compositionally biased region" description="Basic and acidic residues" evidence="1">
    <location>
        <begin position="535"/>
        <end position="550"/>
    </location>
</feature>
<dbReference type="Proteomes" id="UP000323386">
    <property type="component" value="Unassembled WGS sequence"/>
</dbReference>
<feature type="compositionally biased region" description="Acidic residues" evidence="1">
    <location>
        <begin position="251"/>
        <end position="263"/>
    </location>
</feature>
<feature type="compositionally biased region" description="Basic residues" evidence="1">
    <location>
        <begin position="1046"/>
        <end position="1060"/>
    </location>
</feature>
<dbReference type="EMBL" id="OOIP01000022">
    <property type="protein sequence ID" value="SPO40791.1"/>
    <property type="molecule type" value="Genomic_DNA"/>
</dbReference>
<feature type="domain" description="Rab-GAP TBC" evidence="2">
    <location>
        <begin position="1450"/>
        <end position="1639"/>
    </location>
</feature>
<dbReference type="GO" id="GO:0031267">
    <property type="term" value="F:small GTPase binding"/>
    <property type="evidence" value="ECO:0007669"/>
    <property type="project" value="TreeGrafter"/>
</dbReference>
<dbReference type="Pfam" id="PF00566">
    <property type="entry name" value="RabGAP-TBC"/>
    <property type="match status" value="1"/>
</dbReference>
<keyword evidence="4" id="KW-1185">Reference proteome</keyword>
<evidence type="ECO:0000256" key="1">
    <source>
        <dbReference type="SAM" id="MobiDB-lite"/>
    </source>
</evidence>
<feature type="compositionally biased region" description="Acidic residues" evidence="1">
    <location>
        <begin position="1114"/>
        <end position="1135"/>
    </location>
</feature>
<feature type="region of interest" description="Disordered" evidence="1">
    <location>
        <begin position="936"/>
        <end position="1143"/>
    </location>
</feature>
<organism evidence="3 4">
    <name type="scientific">Pseudozyma flocculosa</name>
    <dbReference type="NCBI Taxonomy" id="84751"/>
    <lineage>
        <taxon>Eukaryota</taxon>
        <taxon>Fungi</taxon>
        <taxon>Dikarya</taxon>
        <taxon>Basidiomycota</taxon>
        <taxon>Ustilaginomycotina</taxon>
        <taxon>Ustilaginomycetes</taxon>
        <taxon>Ustilaginales</taxon>
        <taxon>Ustilaginaceae</taxon>
        <taxon>Pseudozyma</taxon>
    </lineage>
</organism>
<dbReference type="Gene3D" id="1.10.472.80">
    <property type="entry name" value="Ypt/Rab-GAP domain of gyp1p, domain 3"/>
    <property type="match status" value="1"/>
</dbReference>
<dbReference type="SUPFAM" id="SSF47923">
    <property type="entry name" value="Ypt/Rab-GAP domain of gyp1p"/>
    <property type="match status" value="2"/>
</dbReference>
<dbReference type="InterPro" id="IPR050302">
    <property type="entry name" value="Rab_GAP_TBC_domain"/>
</dbReference>
<gene>
    <name evidence="3" type="ORF">PSFLO_06273</name>
</gene>
<dbReference type="InterPro" id="IPR000195">
    <property type="entry name" value="Rab-GAP-TBC_dom"/>
</dbReference>
<feature type="compositionally biased region" description="Low complexity" evidence="1">
    <location>
        <begin position="575"/>
        <end position="592"/>
    </location>
</feature>
<feature type="compositionally biased region" description="Basic and acidic residues" evidence="1">
    <location>
        <begin position="664"/>
        <end position="675"/>
    </location>
</feature>
<dbReference type="PANTHER" id="PTHR47219:SF20">
    <property type="entry name" value="TBC1 DOMAIN FAMILY MEMBER 2B"/>
    <property type="match status" value="1"/>
</dbReference>
<feature type="compositionally biased region" description="Acidic residues" evidence="1">
    <location>
        <begin position="1084"/>
        <end position="1095"/>
    </location>
</feature>
<feature type="compositionally biased region" description="Low complexity" evidence="1">
    <location>
        <begin position="1287"/>
        <end position="1303"/>
    </location>
</feature>
<feature type="compositionally biased region" description="Acidic residues" evidence="1">
    <location>
        <begin position="1218"/>
        <end position="1227"/>
    </location>
</feature>
<accession>A0A5C3FBD7</accession>
<dbReference type="FunFam" id="1.10.8.270:FF:000026">
    <property type="entry name" value="TBC (Tre-2/Bub2/Cdc16) domain family"/>
    <property type="match status" value="1"/>
</dbReference>
<reference evidence="3 4" key="1">
    <citation type="submission" date="2018-03" db="EMBL/GenBank/DDBJ databases">
        <authorList>
            <person name="Guldener U."/>
        </authorList>
    </citation>
    <scope>NUCLEOTIDE SEQUENCE [LARGE SCALE GENOMIC DNA]</scope>
    <source>
        <strain evidence="3 4">DAOM196992</strain>
    </source>
</reference>
<dbReference type="PANTHER" id="PTHR47219">
    <property type="entry name" value="RAB GTPASE-ACTIVATING PROTEIN 1-LIKE"/>
    <property type="match status" value="1"/>
</dbReference>
<dbReference type="FunFam" id="1.10.472.80:FF:000018">
    <property type="entry name" value="TBC1 domain family member 2B"/>
    <property type="match status" value="1"/>
</dbReference>
<feature type="compositionally biased region" description="Polar residues" evidence="1">
    <location>
        <begin position="94"/>
        <end position="119"/>
    </location>
</feature>
<evidence type="ECO:0000259" key="2">
    <source>
        <dbReference type="PROSITE" id="PS50086"/>
    </source>
</evidence>
<evidence type="ECO:0000313" key="4">
    <source>
        <dbReference type="Proteomes" id="UP000323386"/>
    </source>
</evidence>
<feature type="compositionally biased region" description="Gly residues" evidence="1">
    <location>
        <begin position="1378"/>
        <end position="1387"/>
    </location>
</feature>
<feature type="region of interest" description="Disordered" evidence="1">
    <location>
        <begin position="444"/>
        <end position="471"/>
    </location>
</feature>
<feature type="region of interest" description="Disordered" evidence="1">
    <location>
        <begin position="494"/>
        <end position="592"/>
    </location>
</feature>